<keyword evidence="4 6" id="KW-0378">Hydrolase</keyword>
<comment type="catalytic activity">
    <reaction evidence="6">
        <text>Endonucleolytic cleavage of RNA, removing 5'-extranucleotides from tRNA precursor.</text>
        <dbReference type="EC" id="3.1.26.5"/>
    </reaction>
</comment>
<dbReference type="HAMAP" id="MF_00227">
    <property type="entry name" value="RNase_P"/>
    <property type="match status" value="1"/>
</dbReference>
<dbReference type="InterPro" id="IPR014721">
    <property type="entry name" value="Ribsml_uS5_D2-typ_fold_subgr"/>
</dbReference>
<sequence>MLPKRHKFTSPADFGRTIKRGRRAGTRTVVVHMLDRNAGPDAGIAQQGGPRVGLIVSKSVGNAVIRHRTSRRLRHVCAGLFELVPASTDLVVRALPPSGAASSADLERDIRKALRRLGLADA</sequence>
<dbReference type="AlphaFoldDB" id="A0A3R9ZI27"/>
<dbReference type="NCBIfam" id="TIGR00188">
    <property type="entry name" value="rnpA"/>
    <property type="match status" value="1"/>
</dbReference>
<dbReference type="EC" id="3.1.26.5" evidence="6 7"/>
<dbReference type="SUPFAM" id="SSF54211">
    <property type="entry name" value="Ribosomal protein S5 domain 2-like"/>
    <property type="match status" value="1"/>
</dbReference>
<dbReference type="GO" id="GO:0042781">
    <property type="term" value="F:3'-tRNA processing endoribonuclease activity"/>
    <property type="evidence" value="ECO:0007669"/>
    <property type="project" value="TreeGrafter"/>
</dbReference>
<reference evidence="8 9" key="1">
    <citation type="submission" date="2018-12" db="EMBL/GenBank/DDBJ databases">
        <title>YIM 101343 draft genome.</title>
        <authorList>
            <person name="Chen X."/>
        </authorList>
    </citation>
    <scope>NUCLEOTIDE SEQUENCE [LARGE SCALE GENOMIC DNA]</scope>
    <source>
        <strain evidence="8 9">YIM 101343</strain>
    </source>
</reference>
<name>A0A3R9ZI27_9CORY</name>
<gene>
    <name evidence="6 8" type="primary">rnpA</name>
    <name evidence="8" type="ORF">EAH68_10650</name>
</gene>
<dbReference type="GO" id="GO:0030677">
    <property type="term" value="C:ribonuclease P complex"/>
    <property type="evidence" value="ECO:0007669"/>
    <property type="project" value="TreeGrafter"/>
</dbReference>
<keyword evidence="9" id="KW-1185">Reference proteome</keyword>
<keyword evidence="2 6" id="KW-0540">Nuclease</keyword>
<comment type="similarity">
    <text evidence="6">Belongs to the RnpA family.</text>
</comment>
<evidence type="ECO:0000256" key="1">
    <source>
        <dbReference type="ARBA" id="ARBA00022694"/>
    </source>
</evidence>
<evidence type="ECO:0000256" key="7">
    <source>
        <dbReference type="NCBIfam" id="TIGR00188"/>
    </source>
</evidence>
<evidence type="ECO:0000313" key="8">
    <source>
        <dbReference type="EMBL" id="RSZ61934.1"/>
    </source>
</evidence>
<dbReference type="Gene3D" id="3.30.230.10">
    <property type="match status" value="1"/>
</dbReference>
<dbReference type="PANTHER" id="PTHR33992">
    <property type="entry name" value="RIBONUCLEASE P PROTEIN COMPONENT"/>
    <property type="match status" value="1"/>
</dbReference>
<keyword evidence="1 6" id="KW-0819">tRNA processing</keyword>
<dbReference type="RefSeq" id="WP_126121320.1">
    <property type="nucleotide sequence ID" value="NZ_RXHJ01000014.1"/>
</dbReference>
<evidence type="ECO:0000256" key="3">
    <source>
        <dbReference type="ARBA" id="ARBA00022759"/>
    </source>
</evidence>
<evidence type="ECO:0000256" key="4">
    <source>
        <dbReference type="ARBA" id="ARBA00022801"/>
    </source>
</evidence>
<protein>
    <recommendedName>
        <fullName evidence="6 7">Ribonuclease P protein component</fullName>
        <shortName evidence="6">RNase P protein</shortName>
        <shortName evidence="6">RNaseP protein</shortName>
        <ecNumber evidence="6 7">3.1.26.5</ecNumber>
    </recommendedName>
    <alternativeName>
        <fullName evidence="6">Protein C5</fullName>
    </alternativeName>
</protein>
<organism evidence="8 9">
    <name type="scientific">Corynebacterium hylobatis</name>
    <dbReference type="NCBI Taxonomy" id="1859290"/>
    <lineage>
        <taxon>Bacteria</taxon>
        <taxon>Bacillati</taxon>
        <taxon>Actinomycetota</taxon>
        <taxon>Actinomycetes</taxon>
        <taxon>Mycobacteriales</taxon>
        <taxon>Corynebacteriaceae</taxon>
        <taxon>Corynebacterium</taxon>
    </lineage>
</organism>
<comment type="subunit">
    <text evidence="6">Consists of a catalytic RNA component (M1 or rnpB) and a protein subunit.</text>
</comment>
<dbReference type="InterPro" id="IPR000100">
    <property type="entry name" value="RNase_P"/>
</dbReference>
<dbReference type="GO" id="GO:0004526">
    <property type="term" value="F:ribonuclease P activity"/>
    <property type="evidence" value="ECO:0007669"/>
    <property type="project" value="UniProtKB-UniRule"/>
</dbReference>
<keyword evidence="5 6" id="KW-0694">RNA-binding</keyword>
<comment type="function">
    <text evidence="6">RNaseP catalyzes the removal of the 5'-leader sequence from pre-tRNA to produce the mature 5'-terminus. It can also cleave other RNA substrates such as 4.5S RNA. The protein component plays an auxiliary but essential role in vivo by binding to the 5'-leader sequence and broadening the substrate specificity of the ribozyme.</text>
</comment>
<evidence type="ECO:0000256" key="5">
    <source>
        <dbReference type="ARBA" id="ARBA00022884"/>
    </source>
</evidence>
<dbReference type="OrthoDB" id="196964at2"/>
<accession>A0A3R9ZI27</accession>
<evidence type="ECO:0000256" key="2">
    <source>
        <dbReference type="ARBA" id="ARBA00022722"/>
    </source>
</evidence>
<dbReference type="PANTHER" id="PTHR33992:SF1">
    <property type="entry name" value="RIBONUCLEASE P PROTEIN COMPONENT"/>
    <property type="match status" value="1"/>
</dbReference>
<comment type="caution">
    <text evidence="8">The sequence shown here is derived from an EMBL/GenBank/DDBJ whole genome shotgun (WGS) entry which is preliminary data.</text>
</comment>
<dbReference type="InterPro" id="IPR020568">
    <property type="entry name" value="Ribosomal_Su5_D2-typ_SF"/>
</dbReference>
<evidence type="ECO:0000313" key="9">
    <source>
        <dbReference type="Proteomes" id="UP000274907"/>
    </source>
</evidence>
<dbReference type="Proteomes" id="UP000274907">
    <property type="component" value="Unassembled WGS sequence"/>
</dbReference>
<dbReference type="EMBL" id="RXHJ01000014">
    <property type="protein sequence ID" value="RSZ61934.1"/>
    <property type="molecule type" value="Genomic_DNA"/>
</dbReference>
<dbReference type="GO" id="GO:0001682">
    <property type="term" value="P:tRNA 5'-leader removal"/>
    <property type="evidence" value="ECO:0007669"/>
    <property type="project" value="UniProtKB-UniRule"/>
</dbReference>
<evidence type="ECO:0000256" key="6">
    <source>
        <dbReference type="HAMAP-Rule" id="MF_00227"/>
    </source>
</evidence>
<proteinExistence type="inferred from homology"/>
<keyword evidence="3 6" id="KW-0255">Endonuclease</keyword>
<dbReference type="Pfam" id="PF00825">
    <property type="entry name" value="Ribonuclease_P"/>
    <property type="match status" value="1"/>
</dbReference>
<dbReference type="GO" id="GO:0000049">
    <property type="term" value="F:tRNA binding"/>
    <property type="evidence" value="ECO:0007669"/>
    <property type="project" value="UniProtKB-UniRule"/>
</dbReference>